<dbReference type="EMBL" id="WTUW01000001">
    <property type="protein sequence ID" value="MZR30162.1"/>
    <property type="molecule type" value="Genomic_DNA"/>
</dbReference>
<comment type="caution">
    <text evidence="3">The sequence shown here is derived from an EMBL/GenBank/DDBJ whole genome shotgun (WGS) entry which is preliminary data.</text>
</comment>
<evidence type="ECO:0000256" key="1">
    <source>
        <dbReference type="ARBA" id="ARBA00022946"/>
    </source>
</evidence>
<dbReference type="Proteomes" id="UP000476030">
    <property type="component" value="Unassembled WGS sequence"/>
</dbReference>
<keyword evidence="4" id="KW-1185">Reference proteome</keyword>
<dbReference type="PANTHER" id="PTHR22602:SF0">
    <property type="entry name" value="TRANSFERASE CAF17, MITOCHONDRIAL-RELATED"/>
    <property type="match status" value="1"/>
</dbReference>
<sequence>MEASLAELKIAALENRTVLTLRGADVWSFLQNLVTNDMQDVSETHGIYAALLTAQGKFLHDFIIVRIGEAYLLDCLADRKDDLIRRLTLYKLRADVLISEEGQRVFALFGNDAFGAANLPETSGALRESGGCAFLVDPRNNALGVRLFAPTSFDPVTEFPTADLVGEDAYDAHRLSLGIPEGGHDILPEKNFLLEANFEELNGVSFTKGCYVGQELTARTKHRAKIKKRLFRIEYDGELHSGDKIMHQGREIAEVRSISNGRGLALVRLNSLAVPPEELEPKGVKLIQPNYIDLPLGDP</sequence>
<evidence type="ECO:0000313" key="3">
    <source>
        <dbReference type="EMBL" id="MZR30162.1"/>
    </source>
</evidence>
<proteinExistence type="predicted"/>
<protein>
    <submittedName>
        <fullName evidence="3">Folate-binding protein</fullName>
    </submittedName>
</protein>
<organism evidence="3 4">
    <name type="scientific">Sneathiella litorea</name>
    <dbReference type="NCBI Taxonomy" id="2606216"/>
    <lineage>
        <taxon>Bacteria</taxon>
        <taxon>Pseudomonadati</taxon>
        <taxon>Pseudomonadota</taxon>
        <taxon>Alphaproteobacteria</taxon>
        <taxon>Sneathiellales</taxon>
        <taxon>Sneathiellaceae</taxon>
        <taxon>Sneathiella</taxon>
    </lineage>
</organism>
<reference evidence="3 4" key="1">
    <citation type="submission" date="2019-12" db="EMBL/GenBank/DDBJ databases">
        <title>Snethiella sp. nov. sp. isolated from sea sand.</title>
        <authorList>
            <person name="Kim J."/>
            <person name="Jeong S.E."/>
            <person name="Jung H.S."/>
            <person name="Jeon C.O."/>
        </authorList>
    </citation>
    <scope>NUCLEOTIDE SEQUENCE [LARGE SCALE GENOMIC DNA]</scope>
    <source>
        <strain evidence="3 4">DP05</strain>
    </source>
</reference>
<dbReference type="PANTHER" id="PTHR22602">
    <property type="entry name" value="TRANSFERASE CAF17, MITOCHONDRIAL-RELATED"/>
    <property type="match status" value="1"/>
</dbReference>
<name>A0A6L8W6P2_9PROT</name>
<dbReference type="AlphaFoldDB" id="A0A6L8W6P2"/>
<dbReference type="NCBIfam" id="TIGR03317">
    <property type="entry name" value="ygfZ_signature"/>
    <property type="match status" value="1"/>
</dbReference>
<dbReference type="InterPro" id="IPR027266">
    <property type="entry name" value="TrmE/GcvT-like"/>
</dbReference>
<dbReference type="InterPro" id="IPR045179">
    <property type="entry name" value="YgfZ/GcvT"/>
</dbReference>
<dbReference type="InterPro" id="IPR057460">
    <property type="entry name" value="CAF17_C"/>
</dbReference>
<gene>
    <name evidence="3" type="ORF">GQE98_05875</name>
</gene>
<dbReference type="SUPFAM" id="SSF103025">
    <property type="entry name" value="Folate-binding domain"/>
    <property type="match status" value="1"/>
</dbReference>
<accession>A0A6L8W6P2</accession>
<dbReference type="InterPro" id="IPR017703">
    <property type="entry name" value="YgfZ/GCV_T_CS"/>
</dbReference>
<evidence type="ECO:0000313" key="4">
    <source>
        <dbReference type="Proteomes" id="UP000476030"/>
    </source>
</evidence>
<dbReference type="PIRSF" id="PIRSF006487">
    <property type="entry name" value="GcvT"/>
    <property type="match status" value="1"/>
</dbReference>
<evidence type="ECO:0000259" key="2">
    <source>
        <dbReference type="Pfam" id="PF25455"/>
    </source>
</evidence>
<dbReference type="Pfam" id="PF25455">
    <property type="entry name" value="Beta-barrel_CAF17_C"/>
    <property type="match status" value="1"/>
</dbReference>
<feature type="domain" description="CAF17 C-terminal" evidence="2">
    <location>
        <begin position="227"/>
        <end position="279"/>
    </location>
</feature>
<dbReference type="Gene3D" id="3.30.1360.120">
    <property type="entry name" value="Probable tRNA modification gtpase trme, domain 1"/>
    <property type="match status" value="1"/>
</dbReference>
<keyword evidence="1" id="KW-0809">Transit peptide</keyword>
<dbReference type="GO" id="GO:0016226">
    <property type="term" value="P:iron-sulfur cluster assembly"/>
    <property type="evidence" value="ECO:0007669"/>
    <property type="project" value="TreeGrafter"/>
</dbReference>